<dbReference type="Gene3D" id="2.60.40.10">
    <property type="entry name" value="Immunoglobulins"/>
    <property type="match status" value="1"/>
</dbReference>
<feature type="domain" description="DUF11" evidence="3">
    <location>
        <begin position="257"/>
        <end position="373"/>
    </location>
</feature>
<feature type="domain" description="GEVED" evidence="4">
    <location>
        <begin position="166"/>
        <end position="249"/>
    </location>
</feature>
<keyword evidence="2" id="KW-0732">Signal</keyword>
<feature type="signal peptide" evidence="2">
    <location>
        <begin position="1"/>
        <end position="29"/>
    </location>
</feature>
<evidence type="ECO:0000256" key="1">
    <source>
        <dbReference type="SAM" id="MobiDB-lite"/>
    </source>
</evidence>
<reference evidence="5" key="1">
    <citation type="journal article" date="2023" name="Int. J. Mol. Sci.">
        <title>Metagenomics Revealed a New Genus 'Candidatus Thiocaldithrix dubininis' gen. nov., sp. nov. and a New Species 'Candidatus Thiothrix putei' sp. nov. in the Family Thiotrichaceae, Some Members of Which Have Traits of Both Na+- and H+-Motive Energetics.</title>
        <authorList>
            <person name="Ravin N.V."/>
            <person name="Muntyan M.S."/>
            <person name="Smolyakov D.D."/>
            <person name="Rudenko T.S."/>
            <person name="Beletsky A.V."/>
            <person name="Mardanov A.V."/>
            <person name="Grabovich M.Y."/>
        </authorList>
    </citation>
    <scope>NUCLEOTIDE SEQUENCE</scope>
    <source>
        <strain evidence="5">GKL-01</strain>
    </source>
</reference>
<proteinExistence type="predicted"/>
<feature type="region of interest" description="Disordered" evidence="1">
    <location>
        <begin position="119"/>
        <end position="138"/>
    </location>
</feature>
<dbReference type="Gene3D" id="2.60.40.3080">
    <property type="match status" value="1"/>
</dbReference>
<protein>
    <submittedName>
        <fullName evidence="5">DUF11 domain-containing protein</fullName>
    </submittedName>
</protein>
<dbReference type="Pfam" id="PF20009">
    <property type="entry name" value="GEVED"/>
    <property type="match status" value="1"/>
</dbReference>
<evidence type="ECO:0000256" key="2">
    <source>
        <dbReference type="SAM" id="SignalP"/>
    </source>
</evidence>
<feature type="compositionally biased region" description="Acidic residues" evidence="1">
    <location>
        <begin position="129"/>
        <end position="138"/>
    </location>
</feature>
<dbReference type="AlphaFoldDB" id="A0AA95H5Y8"/>
<accession>A0AA95H5Y8</accession>
<evidence type="ECO:0000313" key="5">
    <source>
        <dbReference type="EMBL" id="WGZ91537.1"/>
    </source>
</evidence>
<name>A0AA95H5Y8_9GAMM</name>
<dbReference type="NCBIfam" id="TIGR01451">
    <property type="entry name" value="B_ant_repeat"/>
    <property type="match status" value="2"/>
</dbReference>
<evidence type="ECO:0000259" key="3">
    <source>
        <dbReference type="Pfam" id="PF01345"/>
    </source>
</evidence>
<organism evidence="5">
    <name type="scientific">Candidatus Thiocaldithrix dubininis</name>
    <dbReference type="NCBI Taxonomy" id="3080823"/>
    <lineage>
        <taxon>Bacteria</taxon>
        <taxon>Pseudomonadati</taxon>
        <taxon>Pseudomonadota</taxon>
        <taxon>Gammaproteobacteria</taxon>
        <taxon>Thiotrichales</taxon>
        <taxon>Thiotrichaceae</taxon>
        <taxon>Candidatus Thiocaldithrix</taxon>
    </lineage>
</organism>
<reference evidence="5" key="2">
    <citation type="submission" date="2023-04" db="EMBL/GenBank/DDBJ databases">
        <authorList>
            <person name="Beletskiy A.V."/>
            <person name="Mardanov A.V."/>
            <person name="Ravin N.V."/>
        </authorList>
    </citation>
    <scope>NUCLEOTIDE SEQUENCE</scope>
    <source>
        <strain evidence="5">GKL-01</strain>
    </source>
</reference>
<dbReference type="Pfam" id="PF01345">
    <property type="entry name" value="DUF11"/>
    <property type="match status" value="2"/>
</dbReference>
<dbReference type="Proteomes" id="UP001300672">
    <property type="component" value="Chromosome"/>
</dbReference>
<gene>
    <name evidence="5" type="ORF">QJT80_03465</name>
</gene>
<feature type="chain" id="PRO_5041691417" evidence="2">
    <location>
        <begin position="30"/>
        <end position="500"/>
    </location>
</feature>
<dbReference type="InterPro" id="IPR045474">
    <property type="entry name" value="GEVED"/>
</dbReference>
<feature type="domain" description="DUF11" evidence="3">
    <location>
        <begin position="427"/>
        <end position="499"/>
    </location>
</feature>
<feature type="region of interest" description="Disordered" evidence="1">
    <location>
        <begin position="362"/>
        <end position="397"/>
    </location>
</feature>
<dbReference type="InterPro" id="IPR051172">
    <property type="entry name" value="Chlamydia_OmcB"/>
</dbReference>
<evidence type="ECO:0000259" key="4">
    <source>
        <dbReference type="Pfam" id="PF20009"/>
    </source>
</evidence>
<dbReference type="InterPro" id="IPR047589">
    <property type="entry name" value="DUF11_rpt"/>
</dbReference>
<dbReference type="EMBL" id="CP124755">
    <property type="protein sequence ID" value="WGZ91537.1"/>
    <property type="molecule type" value="Genomic_DNA"/>
</dbReference>
<dbReference type="PANTHER" id="PTHR34819">
    <property type="entry name" value="LARGE CYSTEINE-RICH PERIPLASMIC PROTEIN OMCB"/>
    <property type="match status" value="1"/>
</dbReference>
<dbReference type="InterPro" id="IPR001434">
    <property type="entry name" value="OmcB-like_DUF11"/>
</dbReference>
<dbReference type="PANTHER" id="PTHR34819:SF3">
    <property type="entry name" value="CELL SURFACE PROTEIN"/>
    <property type="match status" value="1"/>
</dbReference>
<dbReference type="KEGG" id="tdu:QJT80_03465"/>
<dbReference type="InterPro" id="IPR013783">
    <property type="entry name" value="Ig-like_fold"/>
</dbReference>
<sequence length="500" mass="51753">MRNKMTGAKTLFLTMCAVGVLTATTPTWAAGSVTNCAQVSTTNEKDIDSTPGNQPNDQAIIDALAQTPPGNEDDEACAKLDITSVYDFGDAPISYGTNGTTAARHEIISGLMLGTSIDDELDGQASDNADGDGTDEDGVNMPSLVDGSALELNVTVTNTTTKDSFIGCWIDYNKDGKFATDGSEYGGASVPKGMSGGLVKVTMPSVPATASVDTKGSTYARCRLSSDLIDASKANGSLTDGEVEDYNVTITANPIFDLALRKRVDTTATPAKIKAGDTVKYTIEVINQGNVDATDVVVTDYIPSDMTVADTNWTDNKDGTATLTTPLATVAKGTTQTITITLQVKATAVAGKVTNTAEISSAKGGTDVDSTPDANVGNEPKVVDDEVNGKGGTEDEDDHDIAEITIDPAVDVKLAKSIEDNTGAPVTTSRHGDEVVYVLTVTNEGKDMATGVAVNDLLPTGLVYVSDNSGSAYNPQTGAWTVGDLAAGANKTIKITAKVN</sequence>